<evidence type="ECO:0008006" key="3">
    <source>
        <dbReference type="Google" id="ProtNLM"/>
    </source>
</evidence>
<dbReference type="RefSeq" id="WP_069481654.1">
    <property type="nucleotide sequence ID" value="NZ_KV766182.1"/>
</dbReference>
<dbReference type="EMBL" id="MECQ01000001">
    <property type="protein sequence ID" value="ODV56665.1"/>
    <property type="molecule type" value="Genomic_DNA"/>
</dbReference>
<reference evidence="1 2" key="1">
    <citation type="submission" date="2016-09" db="EMBL/GenBank/DDBJ databases">
        <title>Draft genome sequence of the soil isolate, Lysinibacillus fusiformis M5, a potential hypoxanthine producer.</title>
        <authorList>
            <person name="Gallegos-Monterrosa R."/>
            <person name="Maroti G."/>
            <person name="Balint B."/>
            <person name="Kovacs A.T."/>
        </authorList>
    </citation>
    <scope>NUCLEOTIDE SEQUENCE [LARGE SCALE GENOMIC DNA]</scope>
    <source>
        <strain evidence="1 2">M5</strain>
    </source>
</reference>
<dbReference type="AlphaFoldDB" id="A0A1E4R876"/>
<proteinExistence type="predicted"/>
<sequence>MEDTKLVCKSCGSNSFTIGQVGGDFNQGNVRPIDSVFSVGSPFIFNFCKDCGEVASIKVEKPQFFK</sequence>
<organism evidence="1 2">
    <name type="scientific">Lysinibacillus fusiformis</name>
    <dbReference type="NCBI Taxonomy" id="28031"/>
    <lineage>
        <taxon>Bacteria</taxon>
        <taxon>Bacillati</taxon>
        <taxon>Bacillota</taxon>
        <taxon>Bacilli</taxon>
        <taxon>Bacillales</taxon>
        <taxon>Bacillaceae</taxon>
        <taxon>Lysinibacillus</taxon>
    </lineage>
</organism>
<accession>A0A1E4R876</accession>
<dbReference type="Proteomes" id="UP000094784">
    <property type="component" value="Unassembled WGS sequence"/>
</dbReference>
<comment type="caution">
    <text evidence="1">The sequence shown here is derived from an EMBL/GenBank/DDBJ whole genome shotgun (WGS) entry which is preliminary data.</text>
</comment>
<gene>
    <name evidence="1" type="ORF">BG258_12560</name>
</gene>
<evidence type="ECO:0000313" key="1">
    <source>
        <dbReference type="EMBL" id="ODV56665.1"/>
    </source>
</evidence>
<protein>
    <recommendedName>
        <fullName evidence="3">Transcription initiation factor TFIIIB</fullName>
    </recommendedName>
</protein>
<evidence type="ECO:0000313" key="2">
    <source>
        <dbReference type="Proteomes" id="UP000094784"/>
    </source>
</evidence>
<name>A0A1E4R876_9BACI</name>
<dbReference type="OrthoDB" id="47713at2"/>